<dbReference type="KEGG" id="hgl:101700585"/>
<evidence type="ECO:0000313" key="3">
    <source>
        <dbReference type="RefSeq" id="XP_004835853.1"/>
    </source>
</evidence>
<name>A0AAX6NSB9_HETGA</name>
<accession>A0AAX6NSB9</accession>
<sequence length="328" mass="35705">MPAPGPGALGTPGLRPLLRGACGPEVGAQRPSRTASAPAPISLKSKLRAYNCWDCSAVLIRSRHQGPRPRCPAPAAGLRSPEAGFRHRARRRWYPATPPASRARAPPRPTPRRDRAGEAGRSRALPSSLGARGTGLLTAADVCAGERGTRRETISAGTAKGAEGAQGPAADRAEDRRILDATRPRATANYCSFDTKNSIDHGFRWRANSNYWLLCCQLELRLGTFHKAVTAHRVLCSRKCRGAFLTGAHWTRVEICFLFCGPAKGQPLWNETAHSFASQNLSSNFFSALAMVGNEMMQTDCSSILWSPLPQHRHLEKSFTPPRLKKKV</sequence>
<feature type="compositionally biased region" description="Low complexity" evidence="1">
    <location>
        <begin position="9"/>
        <end position="21"/>
    </location>
</feature>
<keyword evidence="2" id="KW-1185">Reference proteome</keyword>
<protein>
    <submittedName>
        <fullName evidence="3">Uncharacterized protein LOC101700585</fullName>
    </submittedName>
</protein>
<gene>
    <name evidence="3" type="primary">LOC101700585</name>
</gene>
<feature type="region of interest" description="Disordered" evidence="1">
    <location>
        <begin position="1"/>
        <end position="39"/>
    </location>
</feature>
<proteinExistence type="predicted"/>
<feature type="region of interest" description="Disordered" evidence="1">
    <location>
        <begin position="63"/>
        <end position="131"/>
    </location>
</feature>
<reference evidence="3" key="1">
    <citation type="submission" date="2025-08" db="UniProtKB">
        <authorList>
            <consortium name="RefSeq"/>
        </authorList>
    </citation>
    <scope>IDENTIFICATION</scope>
</reference>
<dbReference type="Proteomes" id="UP000694906">
    <property type="component" value="Unplaced"/>
</dbReference>
<feature type="region of interest" description="Disordered" evidence="1">
    <location>
        <begin position="151"/>
        <end position="177"/>
    </location>
</feature>
<dbReference type="RefSeq" id="XP_004835853.1">
    <property type="nucleotide sequence ID" value="XM_004835796.2"/>
</dbReference>
<evidence type="ECO:0000313" key="2">
    <source>
        <dbReference type="Proteomes" id="UP000694906"/>
    </source>
</evidence>
<dbReference type="GeneID" id="101700585"/>
<evidence type="ECO:0000256" key="1">
    <source>
        <dbReference type="SAM" id="MobiDB-lite"/>
    </source>
</evidence>
<dbReference type="AlphaFoldDB" id="A0AAX6NSB9"/>
<organism evidence="2 3">
    <name type="scientific">Heterocephalus glaber</name>
    <name type="common">Naked mole rat</name>
    <dbReference type="NCBI Taxonomy" id="10181"/>
    <lineage>
        <taxon>Eukaryota</taxon>
        <taxon>Metazoa</taxon>
        <taxon>Chordata</taxon>
        <taxon>Craniata</taxon>
        <taxon>Vertebrata</taxon>
        <taxon>Euteleostomi</taxon>
        <taxon>Mammalia</taxon>
        <taxon>Eutheria</taxon>
        <taxon>Euarchontoglires</taxon>
        <taxon>Glires</taxon>
        <taxon>Rodentia</taxon>
        <taxon>Hystricomorpha</taxon>
        <taxon>Bathyergidae</taxon>
        <taxon>Heterocephalus</taxon>
    </lineage>
</organism>
<feature type="compositionally biased region" description="Basic and acidic residues" evidence="1">
    <location>
        <begin position="111"/>
        <end position="121"/>
    </location>
</feature>